<dbReference type="Pfam" id="PF13374">
    <property type="entry name" value="TPR_10"/>
    <property type="match status" value="1"/>
</dbReference>
<reference evidence="1 2" key="1">
    <citation type="journal article" date="2024" name="Nat. Commun.">
        <title>Phylogenomics reveals the evolutionary origins of lichenization in chlorophyte algae.</title>
        <authorList>
            <person name="Puginier C."/>
            <person name="Libourel C."/>
            <person name="Otte J."/>
            <person name="Skaloud P."/>
            <person name="Haon M."/>
            <person name="Grisel S."/>
            <person name="Petersen M."/>
            <person name="Berrin J.G."/>
            <person name="Delaux P.M."/>
            <person name="Dal Grande F."/>
            <person name="Keller J."/>
        </authorList>
    </citation>
    <scope>NUCLEOTIDE SEQUENCE [LARGE SCALE GENOMIC DNA]</scope>
    <source>
        <strain evidence="1 2">SAG 2043</strain>
    </source>
</reference>
<evidence type="ECO:0000313" key="1">
    <source>
        <dbReference type="EMBL" id="KAK9824510.1"/>
    </source>
</evidence>
<gene>
    <name evidence="1" type="ORF">WJX72_010996</name>
</gene>
<organism evidence="1 2">
    <name type="scientific">[Myrmecia] bisecta</name>
    <dbReference type="NCBI Taxonomy" id="41462"/>
    <lineage>
        <taxon>Eukaryota</taxon>
        <taxon>Viridiplantae</taxon>
        <taxon>Chlorophyta</taxon>
        <taxon>core chlorophytes</taxon>
        <taxon>Trebouxiophyceae</taxon>
        <taxon>Trebouxiales</taxon>
        <taxon>Trebouxiaceae</taxon>
        <taxon>Myrmecia</taxon>
    </lineage>
</organism>
<dbReference type="EMBL" id="JALJOR010000002">
    <property type="protein sequence ID" value="KAK9824510.1"/>
    <property type="molecule type" value="Genomic_DNA"/>
</dbReference>
<accession>A0AAW1QTA1</accession>
<protein>
    <submittedName>
        <fullName evidence="1">Uncharacterized protein</fullName>
    </submittedName>
</protein>
<keyword evidence="2" id="KW-1185">Reference proteome</keyword>
<name>A0AAW1QTA1_9CHLO</name>
<dbReference type="InterPro" id="IPR011990">
    <property type="entry name" value="TPR-like_helical_dom_sf"/>
</dbReference>
<dbReference type="AlphaFoldDB" id="A0AAW1QTA1"/>
<sequence length="155" mass="16531">MLSVRAQAGRPLTVPIGCTKAGWLPGGRLALAIQCGFSLPRRARPGTTGTFNTPSLLVKATASTRRFVPCSSLAPGDAPSFELHSLVDQATSQRTELALSKDVFGPEAPATVQIMTALVATLVRMGQFAEATAINRDALDIGQRIYGPDIQRRWL</sequence>
<dbReference type="Proteomes" id="UP001489004">
    <property type="component" value="Unassembled WGS sequence"/>
</dbReference>
<evidence type="ECO:0000313" key="2">
    <source>
        <dbReference type="Proteomes" id="UP001489004"/>
    </source>
</evidence>
<comment type="caution">
    <text evidence="1">The sequence shown here is derived from an EMBL/GenBank/DDBJ whole genome shotgun (WGS) entry which is preliminary data.</text>
</comment>
<proteinExistence type="predicted"/>
<dbReference type="Gene3D" id="1.25.40.10">
    <property type="entry name" value="Tetratricopeptide repeat domain"/>
    <property type="match status" value="1"/>
</dbReference>